<feature type="domain" description="Glycosyltransferase 2-like" evidence="6">
    <location>
        <begin position="13"/>
        <end position="134"/>
    </location>
</feature>
<dbReference type="RefSeq" id="WP_238246827.1">
    <property type="nucleotide sequence ID" value="NZ_BPQP01000108.1"/>
</dbReference>
<dbReference type="InterPro" id="IPR001173">
    <property type="entry name" value="Glyco_trans_2-like"/>
</dbReference>
<evidence type="ECO:0000259" key="6">
    <source>
        <dbReference type="Pfam" id="PF00535"/>
    </source>
</evidence>
<gene>
    <name evidence="7" type="ORF">OCOJLMKI_5017</name>
</gene>
<proteinExistence type="predicted"/>
<evidence type="ECO:0000313" key="8">
    <source>
        <dbReference type="Proteomes" id="UP001055125"/>
    </source>
</evidence>
<keyword evidence="3" id="KW-0328">Glycosyltransferase</keyword>
<organism evidence="7 8">
    <name type="scientific">Methylobacterium iners</name>
    <dbReference type="NCBI Taxonomy" id="418707"/>
    <lineage>
        <taxon>Bacteria</taxon>
        <taxon>Pseudomonadati</taxon>
        <taxon>Pseudomonadota</taxon>
        <taxon>Alphaproteobacteria</taxon>
        <taxon>Hyphomicrobiales</taxon>
        <taxon>Methylobacteriaceae</taxon>
        <taxon>Methylobacterium</taxon>
    </lineage>
</organism>
<reference evidence="7" key="1">
    <citation type="journal article" date="2021" name="Front. Microbiol.">
        <title>Comprehensive Comparative Genomics and Phenotyping of Methylobacterium Species.</title>
        <authorList>
            <person name="Alessa O."/>
            <person name="Ogura Y."/>
            <person name="Fujitani Y."/>
            <person name="Takami H."/>
            <person name="Hayashi T."/>
            <person name="Sahin N."/>
            <person name="Tani A."/>
        </authorList>
    </citation>
    <scope>NUCLEOTIDE SEQUENCE</scope>
    <source>
        <strain evidence="7">DSM 19015</strain>
    </source>
</reference>
<evidence type="ECO:0000256" key="4">
    <source>
        <dbReference type="ARBA" id="ARBA00022679"/>
    </source>
</evidence>
<dbReference type="Gene3D" id="3.90.550.10">
    <property type="entry name" value="Spore Coat Polysaccharide Biosynthesis Protein SpsA, Chain A"/>
    <property type="match status" value="1"/>
</dbReference>
<keyword evidence="8" id="KW-1185">Reference proteome</keyword>
<comment type="caution">
    <text evidence="7">The sequence shown here is derived from an EMBL/GenBank/DDBJ whole genome shotgun (WGS) entry which is preliminary data.</text>
</comment>
<comment type="subcellular location">
    <subcellularLocation>
        <location evidence="1">Cell membrane</location>
    </subcellularLocation>
</comment>
<evidence type="ECO:0000313" key="7">
    <source>
        <dbReference type="EMBL" id="GJD97784.1"/>
    </source>
</evidence>
<dbReference type="EMBL" id="BPQP01000108">
    <property type="protein sequence ID" value="GJD97784.1"/>
    <property type="molecule type" value="Genomic_DNA"/>
</dbReference>
<evidence type="ECO:0000256" key="2">
    <source>
        <dbReference type="ARBA" id="ARBA00022475"/>
    </source>
</evidence>
<dbReference type="InterPro" id="IPR029044">
    <property type="entry name" value="Nucleotide-diphossugar_trans"/>
</dbReference>
<reference evidence="7" key="2">
    <citation type="submission" date="2021-08" db="EMBL/GenBank/DDBJ databases">
        <authorList>
            <person name="Tani A."/>
            <person name="Ola A."/>
            <person name="Ogura Y."/>
            <person name="Katsura K."/>
            <person name="Hayashi T."/>
        </authorList>
    </citation>
    <scope>NUCLEOTIDE SEQUENCE</scope>
    <source>
        <strain evidence="7">DSM 19015</strain>
    </source>
</reference>
<accession>A0ABQ4S7D2</accession>
<evidence type="ECO:0000256" key="5">
    <source>
        <dbReference type="ARBA" id="ARBA00023136"/>
    </source>
</evidence>
<protein>
    <recommendedName>
        <fullName evidence="6">Glycosyltransferase 2-like domain-containing protein</fullName>
    </recommendedName>
</protein>
<dbReference type="PANTHER" id="PTHR43646">
    <property type="entry name" value="GLYCOSYLTRANSFERASE"/>
    <property type="match status" value="1"/>
</dbReference>
<evidence type="ECO:0000256" key="3">
    <source>
        <dbReference type="ARBA" id="ARBA00022676"/>
    </source>
</evidence>
<keyword evidence="2" id="KW-1003">Cell membrane</keyword>
<dbReference type="PANTHER" id="PTHR43646:SF2">
    <property type="entry name" value="GLYCOSYLTRANSFERASE 2-LIKE DOMAIN-CONTAINING PROTEIN"/>
    <property type="match status" value="1"/>
</dbReference>
<dbReference type="Pfam" id="PF00535">
    <property type="entry name" value="Glycos_transf_2"/>
    <property type="match status" value="1"/>
</dbReference>
<name>A0ABQ4S7D2_9HYPH</name>
<sequence length="365" mass="38594">MPEPGTSFRRAVVCVPARNEAEVLPRLLGSLGSQDGVEGLRLRVVVLANNCSDDTAGAARRAAEEAGLDLRLIEASLPPEAAHVGTARRMALDAGAAWLEAEGVADGVLLSTDADALAPPNWVTANLRALEGAELVGGRLVIDDSHAPPDAALAELHRRIECYWAGIRALEAAIDPPSYDPEPRHGDHVAASLALRADLYRAVGGLPVIPCGEDNALVALVRRHGGRVRHCPAVSIRVSARRNGRVEGGMATEMLRRSRVVAGHEDYRLPPAGFWRALIERRRDWRLAWNAVDRQGALRALGIGSADLAAIGAGPGLNDIAFVERMDAHRGPLAPEPDPVPLGAAIAGIDDLLREPASPQAALCA</sequence>
<keyword evidence="5" id="KW-0472">Membrane</keyword>
<keyword evidence="4" id="KW-0808">Transferase</keyword>
<evidence type="ECO:0000256" key="1">
    <source>
        <dbReference type="ARBA" id="ARBA00004236"/>
    </source>
</evidence>
<dbReference type="Proteomes" id="UP001055125">
    <property type="component" value="Unassembled WGS sequence"/>
</dbReference>
<dbReference type="SUPFAM" id="SSF53448">
    <property type="entry name" value="Nucleotide-diphospho-sugar transferases"/>
    <property type="match status" value="1"/>
</dbReference>